<comment type="subunit">
    <text evidence="4">Part of the Bam complex.</text>
</comment>
<proteinExistence type="inferred from homology"/>
<dbReference type="Gene3D" id="3.30.1450.10">
    <property type="match status" value="1"/>
</dbReference>
<dbReference type="InterPro" id="IPR007450">
    <property type="entry name" value="BamE_dom"/>
</dbReference>
<organism evidence="7 8">
    <name type="scientific">Paraburkholderia silviterrae</name>
    <dbReference type="NCBI Taxonomy" id="2528715"/>
    <lineage>
        <taxon>Bacteria</taxon>
        <taxon>Pseudomonadati</taxon>
        <taxon>Pseudomonadota</taxon>
        <taxon>Betaproteobacteria</taxon>
        <taxon>Burkholderiales</taxon>
        <taxon>Burkholderiaceae</taxon>
        <taxon>Paraburkholderia</taxon>
    </lineage>
</organism>
<feature type="compositionally biased region" description="Pro residues" evidence="5">
    <location>
        <begin position="283"/>
        <end position="298"/>
    </location>
</feature>
<dbReference type="AlphaFoldDB" id="A0A4R5M7Y9"/>
<dbReference type="EMBL" id="SMRP01000008">
    <property type="protein sequence ID" value="TDG22381.1"/>
    <property type="molecule type" value="Genomic_DNA"/>
</dbReference>
<name>A0A4R5M7Y9_9BURK</name>
<dbReference type="Pfam" id="PF04355">
    <property type="entry name" value="BamE"/>
    <property type="match status" value="1"/>
</dbReference>
<dbReference type="GO" id="GO:0043165">
    <property type="term" value="P:Gram-negative-bacterium-type cell outer membrane assembly"/>
    <property type="evidence" value="ECO:0007669"/>
    <property type="project" value="UniProtKB-UniRule"/>
</dbReference>
<evidence type="ECO:0000256" key="2">
    <source>
        <dbReference type="ARBA" id="ARBA00023136"/>
    </source>
</evidence>
<comment type="caution">
    <text evidence="7">The sequence shown here is derived from an EMBL/GenBank/DDBJ whole genome shotgun (WGS) entry which is preliminary data.</text>
</comment>
<evidence type="ECO:0000256" key="5">
    <source>
        <dbReference type="SAM" id="MobiDB-lite"/>
    </source>
</evidence>
<dbReference type="GO" id="GO:0051205">
    <property type="term" value="P:protein insertion into membrane"/>
    <property type="evidence" value="ECO:0007669"/>
    <property type="project" value="UniProtKB-UniRule"/>
</dbReference>
<comment type="subcellular location">
    <subcellularLocation>
        <location evidence="4">Cell outer membrane</location>
    </subcellularLocation>
</comment>
<dbReference type="HAMAP" id="MF_00925">
    <property type="entry name" value="OM_assembly_BamE"/>
    <property type="match status" value="1"/>
</dbReference>
<evidence type="ECO:0000256" key="1">
    <source>
        <dbReference type="ARBA" id="ARBA00022729"/>
    </source>
</evidence>
<dbReference type="InterPro" id="IPR026592">
    <property type="entry name" value="BamE"/>
</dbReference>
<protein>
    <recommendedName>
        <fullName evidence="4">Outer membrane protein assembly factor BamE</fullName>
    </recommendedName>
</protein>
<keyword evidence="3 4" id="KW-0998">Cell outer membrane</keyword>
<gene>
    <name evidence="4" type="primary">bamE</name>
    <name evidence="7" type="ORF">EYW47_18090</name>
</gene>
<feature type="compositionally biased region" description="Polar residues" evidence="5">
    <location>
        <begin position="185"/>
        <end position="198"/>
    </location>
</feature>
<keyword evidence="8" id="KW-1185">Reference proteome</keyword>
<dbReference type="RefSeq" id="WP_133196205.1">
    <property type="nucleotide sequence ID" value="NZ_JBHUCW010000018.1"/>
</dbReference>
<keyword evidence="2 4" id="KW-0472">Membrane</keyword>
<evidence type="ECO:0000256" key="3">
    <source>
        <dbReference type="ARBA" id="ARBA00023237"/>
    </source>
</evidence>
<feature type="compositionally biased region" description="Low complexity" evidence="5">
    <location>
        <begin position="202"/>
        <end position="216"/>
    </location>
</feature>
<reference evidence="7 8" key="1">
    <citation type="submission" date="2019-03" db="EMBL/GenBank/DDBJ databases">
        <title>Paraburkholderia sp. 4M-K11, isolated from subtropical forest soil.</title>
        <authorList>
            <person name="Gao Z.-H."/>
            <person name="Qiu L.-H."/>
        </authorList>
    </citation>
    <scope>NUCLEOTIDE SEQUENCE [LARGE SCALE GENOMIC DNA]</scope>
    <source>
        <strain evidence="7 8">4M-K11</strain>
    </source>
</reference>
<evidence type="ECO:0000313" key="8">
    <source>
        <dbReference type="Proteomes" id="UP000295722"/>
    </source>
</evidence>
<dbReference type="Proteomes" id="UP000295722">
    <property type="component" value="Unassembled WGS sequence"/>
</dbReference>
<sequence precursor="true">MIPEFTTIGRRLSGRRVACTLLAAAAFATLAGCGTYDSLTQRVAQSITPYRITIVQGNFVSKEAAAQMHVGMSRAEVRQLLGTPLLTDMFHANRWDYVFYFKRGSTAVVQQRDFVVMFDGDRVSSWSGGEDLPSNLELLAEIDGDKSGKKAKAVAAAPASGASAPEATQASASGAAGPTVGDTARTPSSELGTATSQLPLDANAQAAAAANRATEAVQTPSGLTPSVRAGTPTSSALPPGVGTMPSQIQLHRQPAPQIQGVPQSNPIGPAPGAQGTGDTETNPLPPSQNAPLTAPPQTPSQAPASPNAASGG</sequence>
<feature type="region of interest" description="Disordered" evidence="5">
    <location>
        <begin position="159"/>
        <end position="312"/>
    </location>
</feature>
<dbReference type="PANTHER" id="PTHR37482:SF1">
    <property type="entry name" value="OUTER MEMBRANE PROTEIN ASSEMBLY FACTOR BAME"/>
    <property type="match status" value="1"/>
</dbReference>
<evidence type="ECO:0000256" key="4">
    <source>
        <dbReference type="HAMAP-Rule" id="MF_00925"/>
    </source>
</evidence>
<keyword evidence="1 4" id="KW-0732">Signal</keyword>
<feature type="signal peptide" evidence="4">
    <location>
        <begin position="1"/>
        <end position="31"/>
    </location>
</feature>
<accession>A0A4R5M7Y9</accession>
<feature type="chain" id="PRO_5021057328" description="Outer membrane protein assembly factor BamE" evidence="4">
    <location>
        <begin position="32"/>
        <end position="312"/>
    </location>
</feature>
<comment type="similarity">
    <text evidence="4">Belongs to the BamE family.</text>
</comment>
<evidence type="ECO:0000313" key="7">
    <source>
        <dbReference type="EMBL" id="TDG22381.1"/>
    </source>
</evidence>
<dbReference type="GO" id="GO:1990063">
    <property type="term" value="C:Bam protein complex"/>
    <property type="evidence" value="ECO:0007669"/>
    <property type="project" value="TreeGrafter"/>
</dbReference>
<evidence type="ECO:0000259" key="6">
    <source>
        <dbReference type="Pfam" id="PF04355"/>
    </source>
</evidence>
<dbReference type="InterPro" id="IPR037873">
    <property type="entry name" value="BamE-like"/>
</dbReference>
<feature type="compositionally biased region" description="Low complexity" evidence="5">
    <location>
        <begin position="299"/>
        <end position="312"/>
    </location>
</feature>
<feature type="domain" description="Outer membrane protein assembly factor BamE" evidence="6">
    <location>
        <begin position="57"/>
        <end position="127"/>
    </location>
</feature>
<dbReference type="GO" id="GO:0030674">
    <property type="term" value="F:protein-macromolecule adaptor activity"/>
    <property type="evidence" value="ECO:0007669"/>
    <property type="project" value="TreeGrafter"/>
</dbReference>
<comment type="function">
    <text evidence="4">Part of the outer membrane protein assembly complex, which is involved in assembly and insertion of beta-barrel proteins into the outer membrane.</text>
</comment>
<dbReference type="PANTHER" id="PTHR37482">
    <property type="entry name" value="OUTER MEMBRANE PROTEIN ASSEMBLY FACTOR BAME"/>
    <property type="match status" value="1"/>
</dbReference>
<dbReference type="OrthoDB" id="9808250at2"/>